<evidence type="ECO:0000313" key="1">
    <source>
        <dbReference type="Proteomes" id="UP000887540"/>
    </source>
</evidence>
<dbReference type="AlphaFoldDB" id="A0A914DPZ0"/>
<keyword evidence="1" id="KW-1185">Reference proteome</keyword>
<dbReference type="Proteomes" id="UP000887540">
    <property type="component" value="Unplaced"/>
</dbReference>
<dbReference type="WBParaSite" id="ACRNAN_scaffold3254.g25525.t1">
    <property type="protein sequence ID" value="ACRNAN_scaffold3254.g25525.t1"/>
    <property type="gene ID" value="ACRNAN_scaffold3254.g25525"/>
</dbReference>
<sequence length="93" mass="10838">MKSRLSEQREERTVYEVYECPSKAKGGIWKKSKKGPVAGIVDDTTERKRQFGPELPLANEELDEDELLELVVYRFEEVLQLDSDKEDFQEGEE</sequence>
<reference evidence="2" key="1">
    <citation type="submission" date="2022-11" db="UniProtKB">
        <authorList>
            <consortium name="WormBaseParasite"/>
        </authorList>
    </citation>
    <scope>IDENTIFICATION</scope>
</reference>
<protein>
    <submittedName>
        <fullName evidence="2">Uncharacterized protein</fullName>
    </submittedName>
</protein>
<evidence type="ECO:0000313" key="2">
    <source>
        <dbReference type="WBParaSite" id="ACRNAN_scaffold3254.g25525.t1"/>
    </source>
</evidence>
<proteinExistence type="predicted"/>
<accession>A0A914DPZ0</accession>
<name>A0A914DPZ0_9BILA</name>
<organism evidence="1 2">
    <name type="scientific">Acrobeloides nanus</name>
    <dbReference type="NCBI Taxonomy" id="290746"/>
    <lineage>
        <taxon>Eukaryota</taxon>
        <taxon>Metazoa</taxon>
        <taxon>Ecdysozoa</taxon>
        <taxon>Nematoda</taxon>
        <taxon>Chromadorea</taxon>
        <taxon>Rhabditida</taxon>
        <taxon>Tylenchina</taxon>
        <taxon>Cephalobomorpha</taxon>
        <taxon>Cephaloboidea</taxon>
        <taxon>Cephalobidae</taxon>
        <taxon>Acrobeloides</taxon>
    </lineage>
</organism>